<dbReference type="PANTHER" id="PTHR46190">
    <property type="entry name" value="SI:CH211-201H21.5-RELATED"/>
    <property type="match status" value="1"/>
</dbReference>
<protein>
    <recommendedName>
        <fullName evidence="2">Inosine/uridine-preferring nucleoside hydrolase domain-containing protein</fullName>
    </recommendedName>
</protein>
<dbReference type="InterPro" id="IPR036452">
    <property type="entry name" value="Ribo_hydro-like"/>
</dbReference>
<reference evidence="3" key="1">
    <citation type="submission" date="2020-11" db="EMBL/GenBank/DDBJ databases">
        <authorList>
            <person name="Tran Van P."/>
        </authorList>
    </citation>
    <scope>NUCLEOTIDE SEQUENCE</scope>
</reference>
<dbReference type="InterPro" id="IPR052775">
    <property type="entry name" value="IUN_hydrolase"/>
</dbReference>
<evidence type="ECO:0000313" key="4">
    <source>
        <dbReference type="Proteomes" id="UP000759131"/>
    </source>
</evidence>
<comment type="similarity">
    <text evidence="1">Belongs to the IUNH family.</text>
</comment>
<feature type="domain" description="Inosine/uridine-preferring nucleoside hydrolase" evidence="2">
    <location>
        <begin position="34"/>
        <end position="316"/>
    </location>
</feature>
<feature type="non-terminal residue" evidence="3">
    <location>
        <position position="1"/>
    </location>
</feature>
<sequence length="651" mass="72925">MALVCAQIALTVCSFPLFPNSLLGWNKKTSKELVIIDTDSGVDDALAIMLATYCHKHNMIDIMAITCQFGNTYVEDVVRNVGLTLRASDTKGIKIYSGADEPLVGNFVLDDYYGRDGLGNATQYMPPIDVRVEREHAVNALVRLAREHPKQITLIALGPLTNIALAYMLDNNFFDNLKQIVFMGGTLDFDGNSDPVKSFNINSDVEAISKMLSKASCPVTIIPNECCKSHVLTWDIYDQILKLNSNKSKFLKQITDLEVNRNKEKPGSKGITMFDMLAVMAPIYEDYIESKVEYKTSVELKGELTRGELVFDKRSQSVMKMLLYTALVCAQIALSICCFPIFPNSLLSWNRKTSKELVIIDTDSGVDDAMAIMLATYCQKHNMIDIMAITCQFGNTYVEDVVRNVGLTLRATDSSGIKIYRGAETPFVGNFVLDDYYGRDGLGNATQYLAPIDVRVEREHAANALVRLAREHPKQITMIALGPLTNIALAYMLDNNFFDNLKQIVFLGGSLGVGGNFYPGKDFNIDQDVEAVSRVLSTASCPITIVPIDTCDKHVLTWDMYNEILKLNTKKSNFMKQITDMEVNRQKDRSKGMTMYDMLVVMAPIFEDYIESKVEYKTNIELNGRFTRGDLVFDKLSTPNDPKTNWKSVNF</sequence>
<name>A0A7R9KU57_9ACAR</name>
<gene>
    <name evidence="3" type="ORF">OSB1V03_LOCUS9776</name>
</gene>
<evidence type="ECO:0000259" key="2">
    <source>
        <dbReference type="Pfam" id="PF01156"/>
    </source>
</evidence>
<feature type="domain" description="Inosine/uridine-preferring nucleoside hydrolase" evidence="2">
    <location>
        <begin position="358"/>
        <end position="642"/>
    </location>
</feature>
<dbReference type="PANTHER" id="PTHR46190:SF1">
    <property type="entry name" value="SI:CH211-201H21.5"/>
    <property type="match status" value="1"/>
</dbReference>
<dbReference type="Gene3D" id="3.90.245.10">
    <property type="entry name" value="Ribonucleoside hydrolase-like"/>
    <property type="match status" value="2"/>
</dbReference>
<evidence type="ECO:0000313" key="3">
    <source>
        <dbReference type="EMBL" id="CAD7629359.1"/>
    </source>
</evidence>
<dbReference type="InterPro" id="IPR001910">
    <property type="entry name" value="Inosine/uridine_hydrolase_dom"/>
</dbReference>
<keyword evidence="4" id="KW-1185">Reference proteome</keyword>
<dbReference type="Proteomes" id="UP000759131">
    <property type="component" value="Unassembled WGS sequence"/>
</dbReference>
<dbReference type="OrthoDB" id="432381at2759"/>
<dbReference type="SUPFAM" id="SSF53590">
    <property type="entry name" value="Nucleoside hydrolase"/>
    <property type="match status" value="2"/>
</dbReference>
<dbReference type="EMBL" id="OC861335">
    <property type="protein sequence ID" value="CAD7629359.1"/>
    <property type="molecule type" value="Genomic_DNA"/>
</dbReference>
<organism evidence="3">
    <name type="scientific">Medioppia subpectinata</name>
    <dbReference type="NCBI Taxonomy" id="1979941"/>
    <lineage>
        <taxon>Eukaryota</taxon>
        <taxon>Metazoa</taxon>
        <taxon>Ecdysozoa</taxon>
        <taxon>Arthropoda</taxon>
        <taxon>Chelicerata</taxon>
        <taxon>Arachnida</taxon>
        <taxon>Acari</taxon>
        <taxon>Acariformes</taxon>
        <taxon>Sarcoptiformes</taxon>
        <taxon>Oribatida</taxon>
        <taxon>Brachypylina</taxon>
        <taxon>Oppioidea</taxon>
        <taxon>Oppiidae</taxon>
        <taxon>Medioppia</taxon>
    </lineage>
</organism>
<accession>A0A7R9KU57</accession>
<evidence type="ECO:0000256" key="1">
    <source>
        <dbReference type="ARBA" id="ARBA00009176"/>
    </source>
</evidence>
<dbReference type="EMBL" id="CAJPIZ010006760">
    <property type="protein sequence ID" value="CAG2109789.1"/>
    <property type="molecule type" value="Genomic_DNA"/>
</dbReference>
<proteinExistence type="inferred from homology"/>
<dbReference type="GO" id="GO:0016799">
    <property type="term" value="F:hydrolase activity, hydrolyzing N-glycosyl compounds"/>
    <property type="evidence" value="ECO:0007669"/>
    <property type="project" value="InterPro"/>
</dbReference>
<dbReference type="Pfam" id="PF01156">
    <property type="entry name" value="IU_nuc_hydro"/>
    <property type="match status" value="2"/>
</dbReference>
<dbReference type="AlphaFoldDB" id="A0A7R9KU57"/>